<reference evidence="2" key="1">
    <citation type="submission" date="2016-09" db="EMBL/GenBank/DDBJ databases">
        <title>Draft genome of thermotolerant cyanobacterium Desertifilum sp. strain IPPAS B-1220.</title>
        <authorList>
            <person name="Sinetova M.A."/>
            <person name="Bolakhan K."/>
            <person name="Zayadan B.K."/>
            <person name="Mironov K.S."/>
            <person name="Ustinova V."/>
            <person name="Kupriyanova E.V."/>
            <person name="Sidorov R.A."/>
            <person name="Skrypnik A.N."/>
            <person name="Gogoleva N.E."/>
            <person name="Gogolev Y.V."/>
            <person name="Los D.A."/>
        </authorList>
    </citation>
    <scope>NUCLEOTIDE SEQUENCE [LARGE SCALE GENOMIC DNA]</scope>
    <source>
        <strain evidence="2">IPPAS B-1220</strain>
    </source>
</reference>
<evidence type="ECO:0000259" key="1">
    <source>
        <dbReference type="Pfam" id="PF00656"/>
    </source>
</evidence>
<dbReference type="GO" id="GO:0005737">
    <property type="term" value="C:cytoplasm"/>
    <property type="evidence" value="ECO:0007669"/>
    <property type="project" value="TreeGrafter"/>
</dbReference>
<protein>
    <recommendedName>
        <fullName evidence="1">Peptidase C14 caspase domain-containing protein</fullName>
    </recommendedName>
</protein>
<dbReference type="Pfam" id="PF00656">
    <property type="entry name" value="Peptidase_C14"/>
    <property type="match status" value="1"/>
</dbReference>
<name>A0A1E5QF97_9CYAN</name>
<dbReference type="PANTHER" id="PTHR48104">
    <property type="entry name" value="METACASPASE-4"/>
    <property type="match status" value="1"/>
</dbReference>
<gene>
    <name evidence="2" type="ORF">BH720_20565</name>
</gene>
<dbReference type="STRING" id="1781255.BH720_20565"/>
<comment type="caution">
    <text evidence="2">The sequence shown here is derived from an EMBL/GenBank/DDBJ whole genome shotgun (WGS) entry which is preliminary data.</text>
</comment>
<proteinExistence type="predicted"/>
<dbReference type="GO" id="GO:0006508">
    <property type="term" value="P:proteolysis"/>
    <property type="evidence" value="ECO:0007669"/>
    <property type="project" value="InterPro"/>
</dbReference>
<dbReference type="InterPro" id="IPR050452">
    <property type="entry name" value="Metacaspase"/>
</dbReference>
<accession>A0A1E5QF97</accession>
<sequence>MTDSSSPKFYALLIGIDYYFPNRLPDGASYRHLKGSVRDVNAVEALLKEKLNLPEEQIYKLTASHGDDPEKPAELPSQWPTYENMVSHWQALIAQAQSQDIVYVQYCGHGGRAQTIYPSLKGGGGIDEALVPLDIGNSTSRYLRDLELVKLVQALVDKGAILTLVLDCCHSGEPTRGGDAEVRGLQTGSIDTTQRPKQSLVADELELIQTWEAIAPNNRRKGTAIAGMLPEVKDYVVLAACRPSEYAYEYGFHGKERHGALTYWLLDTLKQRTAQLTYKVLYDRIYAKVKGQFRMQTPMLLGEGDRLVFGADFTPTEYAVTVLKVELGEDNQPKQVLLDVGQAQGLVKGAAFVIYPLDMTDFSRTEQRLAIAELTQRGATQSWAEITTLLRHDIPITAGDRAVLTGVPLSFVKKVRWLGEESSAFSNAISGNGWVEAVGEDEAADYQVARVGEEYQICDDTGVSFPLKPTLAIADPQTPTLLVERLVHLAKYQTVQELENHDPSSPLRGQISVKLLGKQLDYEPGDLPRPQPFTDPNQPEAQVGECVFLEVQNNYTEVLNVVVLNLQLDWAIDQIYPASAGNRFVPIDPGDKETIPIYLSLPPGNHEGTDIFKVFATLDAANFRWLELPPLNQPIPSPISRGFAVPTNPLEELFAAVAAEQPPTRKGSTVAYPSREWTTTQVSIRVRNLPSST</sequence>
<dbReference type="AlphaFoldDB" id="A0A1E5QF97"/>
<dbReference type="EMBL" id="MJGC01000094">
    <property type="protein sequence ID" value="OEJ73277.1"/>
    <property type="molecule type" value="Genomic_DNA"/>
</dbReference>
<dbReference type="GO" id="GO:0004197">
    <property type="term" value="F:cysteine-type endopeptidase activity"/>
    <property type="evidence" value="ECO:0007669"/>
    <property type="project" value="InterPro"/>
</dbReference>
<feature type="domain" description="Peptidase C14 caspase" evidence="1">
    <location>
        <begin position="10"/>
        <end position="300"/>
    </location>
</feature>
<evidence type="ECO:0000313" key="2">
    <source>
        <dbReference type="EMBL" id="OEJ73277.1"/>
    </source>
</evidence>
<organism evidence="2">
    <name type="scientific">Desertifilum tharense IPPAS B-1220</name>
    <dbReference type="NCBI Taxonomy" id="1781255"/>
    <lineage>
        <taxon>Bacteria</taxon>
        <taxon>Bacillati</taxon>
        <taxon>Cyanobacteriota</taxon>
        <taxon>Cyanophyceae</taxon>
        <taxon>Desertifilales</taxon>
        <taxon>Desertifilaceae</taxon>
        <taxon>Desertifilum</taxon>
    </lineage>
</organism>
<dbReference type="InterPro" id="IPR011600">
    <property type="entry name" value="Pept_C14_caspase"/>
</dbReference>
<dbReference type="PANTHER" id="PTHR48104:SF30">
    <property type="entry name" value="METACASPASE-1"/>
    <property type="match status" value="1"/>
</dbReference>
<dbReference type="Gene3D" id="3.40.50.1460">
    <property type="match status" value="1"/>
</dbReference>
<dbReference type="OrthoDB" id="8447555at2"/>
<dbReference type="RefSeq" id="WP_069969096.1">
    <property type="nucleotide sequence ID" value="NZ_CM124774.1"/>
</dbReference>